<comment type="caution">
    <text evidence="2">The sequence shown here is derived from an EMBL/GenBank/DDBJ whole genome shotgun (WGS) entry which is preliminary data.</text>
</comment>
<protein>
    <submittedName>
        <fullName evidence="2">Uncharacterized protein</fullName>
    </submittedName>
</protein>
<dbReference type="RefSeq" id="WP_311631079.1">
    <property type="nucleotide sequence ID" value="NZ_JAVREN010000018.1"/>
</dbReference>
<gene>
    <name evidence="2" type="ORF">RM780_14315</name>
</gene>
<feature type="region of interest" description="Disordered" evidence="1">
    <location>
        <begin position="30"/>
        <end position="54"/>
    </location>
</feature>
<feature type="compositionally biased region" description="Low complexity" evidence="1">
    <location>
        <begin position="41"/>
        <end position="54"/>
    </location>
</feature>
<reference evidence="3" key="1">
    <citation type="submission" date="2023-07" db="EMBL/GenBank/DDBJ databases">
        <title>30 novel species of actinomycetes from the DSMZ collection.</title>
        <authorList>
            <person name="Nouioui I."/>
        </authorList>
    </citation>
    <scope>NUCLEOTIDE SEQUENCE [LARGE SCALE GENOMIC DNA]</scope>
    <source>
        <strain evidence="3">DSM 44917</strain>
    </source>
</reference>
<dbReference type="Proteomes" id="UP001183388">
    <property type="component" value="Unassembled WGS sequence"/>
</dbReference>
<dbReference type="EMBL" id="JAVREN010000018">
    <property type="protein sequence ID" value="MDT0308128.1"/>
    <property type="molecule type" value="Genomic_DNA"/>
</dbReference>
<accession>A0ABU2LA23</accession>
<keyword evidence="3" id="KW-1185">Reference proteome</keyword>
<organism evidence="2 3">
    <name type="scientific">Streptomyces boetiae</name>
    <dbReference type="NCBI Taxonomy" id="3075541"/>
    <lineage>
        <taxon>Bacteria</taxon>
        <taxon>Bacillati</taxon>
        <taxon>Actinomycetota</taxon>
        <taxon>Actinomycetes</taxon>
        <taxon>Kitasatosporales</taxon>
        <taxon>Streptomycetaceae</taxon>
        <taxon>Streptomyces</taxon>
    </lineage>
</organism>
<evidence type="ECO:0000256" key="1">
    <source>
        <dbReference type="SAM" id="MobiDB-lite"/>
    </source>
</evidence>
<evidence type="ECO:0000313" key="3">
    <source>
        <dbReference type="Proteomes" id="UP001183388"/>
    </source>
</evidence>
<name>A0ABU2LA23_9ACTN</name>
<sequence length="54" mass="5381">MIGSPLAGMTATDAGRLIVTYGSPRGILPGRSAILPPGQEAGRASRVSRSSAAT</sequence>
<proteinExistence type="predicted"/>
<evidence type="ECO:0000313" key="2">
    <source>
        <dbReference type="EMBL" id="MDT0308128.1"/>
    </source>
</evidence>